<evidence type="ECO:0000256" key="3">
    <source>
        <dbReference type="ARBA" id="ARBA00023004"/>
    </source>
</evidence>
<dbReference type="InterPro" id="IPR018506">
    <property type="entry name" value="Cyt_B5_heme-BS"/>
</dbReference>
<dbReference type="AlphaFoldDB" id="A0A0L6V899"/>
<dbReference type="PROSITE" id="PS00191">
    <property type="entry name" value="CYTOCHROME_B5_1"/>
    <property type="match status" value="1"/>
</dbReference>
<dbReference type="SMART" id="SM01117">
    <property type="entry name" value="Cyt-b5"/>
    <property type="match status" value="1"/>
</dbReference>
<dbReference type="PANTHER" id="PTHR19359:SF112">
    <property type="entry name" value="CYTOCHROME B5 HEME-BINDING DOMAIN-CONTAINING PROTEIN"/>
    <property type="match status" value="1"/>
</dbReference>
<evidence type="ECO:0000256" key="2">
    <source>
        <dbReference type="ARBA" id="ARBA00022723"/>
    </source>
</evidence>
<keyword evidence="8" id="KW-1185">Reference proteome</keyword>
<dbReference type="Pfam" id="PF00173">
    <property type="entry name" value="Cyt-b5"/>
    <property type="match status" value="1"/>
</dbReference>
<evidence type="ECO:0000256" key="4">
    <source>
        <dbReference type="ARBA" id="ARBA00038168"/>
    </source>
</evidence>
<dbReference type="GO" id="GO:0020037">
    <property type="term" value="F:heme binding"/>
    <property type="evidence" value="ECO:0007669"/>
    <property type="project" value="UniProtKB-UniRule"/>
</dbReference>
<dbReference type="SUPFAM" id="SSF55856">
    <property type="entry name" value="Cytochrome b5-like heme/steroid binding domain"/>
    <property type="match status" value="1"/>
</dbReference>
<evidence type="ECO:0000256" key="1">
    <source>
        <dbReference type="ARBA" id="ARBA00022617"/>
    </source>
</evidence>
<evidence type="ECO:0000313" key="8">
    <source>
        <dbReference type="Proteomes" id="UP000037035"/>
    </source>
</evidence>
<keyword evidence="2 5" id="KW-0479">Metal-binding</keyword>
<dbReference type="VEuPathDB" id="FungiDB:VP01_2323g4"/>
<dbReference type="PROSITE" id="PS50255">
    <property type="entry name" value="CYTOCHROME_B5_2"/>
    <property type="match status" value="1"/>
</dbReference>
<dbReference type="OrthoDB" id="260519at2759"/>
<proteinExistence type="inferred from homology"/>
<dbReference type="Proteomes" id="UP000037035">
    <property type="component" value="Unassembled WGS sequence"/>
</dbReference>
<dbReference type="InterPro" id="IPR036400">
    <property type="entry name" value="Cyt_B5-like_heme/steroid_sf"/>
</dbReference>
<dbReference type="PRINTS" id="PR00363">
    <property type="entry name" value="CYTOCHROMEB5"/>
</dbReference>
<sequence>MWNVVASKHESTPKFSYLQISISVALARKKKLVGARRQVAKKKKYRVQDQRRGEPFFFSPLAEFELRVKDVSWWREPNVDLVCTPVGSVQEVGNHTDEKSAWVIVEGKVYDVTDFLEDHPGGKKILLKNCGKDATELFHQYHTRKILKNVAGPMMIGRVVT</sequence>
<dbReference type="EMBL" id="LAVV01007196">
    <property type="protein sequence ID" value="KNZ56767.1"/>
    <property type="molecule type" value="Genomic_DNA"/>
</dbReference>
<organism evidence="7 8">
    <name type="scientific">Puccinia sorghi</name>
    <dbReference type="NCBI Taxonomy" id="27349"/>
    <lineage>
        <taxon>Eukaryota</taxon>
        <taxon>Fungi</taxon>
        <taxon>Dikarya</taxon>
        <taxon>Basidiomycota</taxon>
        <taxon>Pucciniomycotina</taxon>
        <taxon>Pucciniomycetes</taxon>
        <taxon>Pucciniales</taxon>
        <taxon>Pucciniaceae</taxon>
        <taxon>Puccinia</taxon>
    </lineage>
</organism>
<reference evidence="7 8" key="1">
    <citation type="submission" date="2015-08" db="EMBL/GenBank/DDBJ databases">
        <title>Next Generation Sequencing and Analysis of the Genome of Puccinia sorghi L Schw, the Causal Agent of Maize Common Rust.</title>
        <authorList>
            <person name="Rochi L."/>
            <person name="Burguener G."/>
            <person name="Darino M."/>
            <person name="Turjanski A."/>
            <person name="Kreff E."/>
            <person name="Dieguez M.J."/>
            <person name="Sacco F."/>
        </authorList>
    </citation>
    <scope>NUCLEOTIDE SEQUENCE [LARGE SCALE GENOMIC DNA]</scope>
    <source>
        <strain evidence="7 8">RO10H11247</strain>
    </source>
</reference>
<name>A0A0L6V899_9BASI</name>
<dbReference type="FunFam" id="3.10.120.10:FF:000007">
    <property type="entry name" value="Sulfite oxidase, mitochondrial"/>
    <property type="match status" value="1"/>
</dbReference>
<keyword evidence="1 5" id="KW-0349">Heme</keyword>
<evidence type="ECO:0000256" key="5">
    <source>
        <dbReference type="RuleBase" id="RU362121"/>
    </source>
</evidence>
<dbReference type="InterPro" id="IPR050668">
    <property type="entry name" value="Cytochrome_b5"/>
</dbReference>
<keyword evidence="3 5" id="KW-0408">Iron</keyword>
<dbReference type="InterPro" id="IPR001199">
    <property type="entry name" value="Cyt_B5-like_heme/steroid-bd"/>
</dbReference>
<dbReference type="STRING" id="27349.A0A0L6V899"/>
<accession>A0A0L6V899</accession>
<dbReference type="GO" id="GO:0005789">
    <property type="term" value="C:endoplasmic reticulum membrane"/>
    <property type="evidence" value="ECO:0007669"/>
    <property type="project" value="TreeGrafter"/>
</dbReference>
<dbReference type="PANTHER" id="PTHR19359">
    <property type="entry name" value="CYTOCHROME B5"/>
    <property type="match status" value="1"/>
</dbReference>
<protein>
    <recommendedName>
        <fullName evidence="6">Cytochrome b5 heme-binding domain-containing protein</fullName>
    </recommendedName>
</protein>
<gene>
    <name evidence="7" type="ORF">VP01_2323g4</name>
</gene>
<comment type="caution">
    <text evidence="7">The sequence shown here is derived from an EMBL/GenBank/DDBJ whole genome shotgun (WGS) entry which is preliminary data.</text>
</comment>
<dbReference type="Gene3D" id="3.10.120.10">
    <property type="entry name" value="Cytochrome b5-like heme/steroid binding domain"/>
    <property type="match status" value="1"/>
</dbReference>
<feature type="domain" description="Cytochrome b5 heme-binding" evidence="6">
    <location>
        <begin position="84"/>
        <end position="160"/>
    </location>
</feature>
<evidence type="ECO:0000313" key="7">
    <source>
        <dbReference type="EMBL" id="KNZ56767.1"/>
    </source>
</evidence>
<dbReference type="GO" id="GO:0046872">
    <property type="term" value="F:metal ion binding"/>
    <property type="evidence" value="ECO:0007669"/>
    <property type="project" value="UniProtKB-UniRule"/>
</dbReference>
<evidence type="ECO:0000259" key="6">
    <source>
        <dbReference type="PROSITE" id="PS50255"/>
    </source>
</evidence>
<comment type="similarity">
    <text evidence="4 5">Belongs to the cytochrome b5 family.</text>
</comment>